<evidence type="ECO:0000259" key="7">
    <source>
        <dbReference type="Pfam" id="PF00892"/>
    </source>
</evidence>
<name>A0A501XFV8_9SPHN</name>
<feature type="transmembrane region" description="Helical" evidence="6">
    <location>
        <begin position="149"/>
        <end position="167"/>
    </location>
</feature>
<feature type="transmembrane region" description="Helical" evidence="6">
    <location>
        <begin position="37"/>
        <end position="55"/>
    </location>
</feature>
<evidence type="ECO:0000256" key="5">
    <source>
        <dbReference type="ARBA" id="ARBA00023136"/>
    </source>
</evidence>
<feature type="transmembrane region" description="Helical" evidence="6">
    <location>
        <begin position="179"/>
        <end position="199"/>
    </location>
</feature>
<feature type="domain" description="EamA" evidence="7">
    <location>
        <begin position="148"/>
        <end position="279"/>
    </location>
</feature>
<feature type="transmembrane region" description="Helical" evidence="6">
    <location>
        <begin position="91"/>
        <end position="112"/>
    </location>
</feature>
<dbReference type="OrthoDB" id="7818056at2"/>
<dbReference type="PANTHER" id="PTHR22911:SF6">
    <property type="entry name" value="SOLUTE CARRIER FAMILY 35 MEMBER G1"/>
    <property type="match status" value="1"/>
</dbReference>
<keyword evidence="5 6" id="KW-0472">Membrane</keyword>
<evidence type="ECO:0000256" key="3">
    <source>
        <dbReference type="ARBA" id="ARBA00022692"/>
    </source>
</evidence>
<feature type="transmembrane region" description="Helical" evidence="6">
    <location>
        <begin position="211"/>
        <end position="232"/>
    </location>
</feature>
<gene>
    <name evidence="8" type="ORF">FJQ54_13540</name>
</gene>
<dbReference type="EMBL" id="VFSU01000030">
    <property type="protein sequence ID" value="TPE59501.1"/>
    <property type="molecule type" value="Genomic_DNA"/>
</dbReference>
<dbReference type="InterPro" id="IPR000620">
    <property type="entry name" value="EamA_dom"/>
</dbReference>
<comment type="subcellular location">
    <subcellularLocation>
        <location evidence="1">Membrane</location>
        <topology evidence="1">Multi-pass membrane protein</topology>
    </subcellularLocation>
</comment>
<dbReference type="RefSeq" id="WP_140928948.1">
    <property type="nucleotide sequence ID" value="NZ_VFSU01000030.1"/>
</dbReference>
<keyword evidence="9" id="KW-1185">Reference proteome</keyword>
<evidence type="ECO:0000313" key="8">
    <source>
        <dbReference type="EMBL" id="TPE59501.1"/>
    </source>
</evidence>
<accession>A0A501XFV8</accession>
<dbReference type="PANTHER" id="PTHR22911">
    <property type="entry name" value="ACYL-MALONYL CONDENSING ENZYME-RELATED"/>
    <property type="match status" value="1"/>
</dbReference>
<evidence type="ECO:0000313" key="9">
    <source>
        <dbReference type="Proteomes" id="UP000319897"/>
    </source>
</evidence>
<dbReference type="Proteomes" id="UP000319897">
    <property type="component" value="Unassembled WGS sequence"/>
</dbReference>
<dbReference type="SUPFAM" id="SSF103481">
    <property type="entry name" value="Multidrug resistance efflux transporter EmrE"/>
    <property type="match status" value="2"/>
</dbReference>
<proteinExistence type="inferred from homology"/>
<keyword evidence="4 6" id="KW-1133">Transmembrane helix</keyword>
<protein>
    <submittedName>
        <fullName evidence="8">DMT family transporter</fullName>
    </submittedName>
</protein>
<evidence type="ECO:0000256" key="2">
    <source>
        <dbReference type="ARBA" id="ARBA00009853"/>
    </source>
</evidence>
<dbReference type="AlphaFoldDB" id="A0A501XFV8"/>
<evidence type="ECO:0000256" key="1">
    <source>
        <dbReference type="ARBA" id="ARBA00004141"/>
    </source>
</evidence>
<dbReference type="GO" id="GO:0016020">
    <property type="term" value="C:membrane"/>
    <property type="evidence" value="ECO:0007669"/>
    <property type="project" value="UniProtKB-SubCell"/>
</dbReference>
<evidence type="ECO:0000256" key="6">
    <source>
        <dbReference type="SAM" id="Phobius"/>
    </source>
</evidence>
<feature type="transmembrane region" description="Helical" evidence="6">
    <location>
        <begin position="67"/>
        <end position="85"/>
    </location>
</feature>
<dbReference type="InterPro" id="IPR037185">
    <property type="entry name" value="EmrE-like"/>
</dbReference>
<feature type="transmembrane region" description="Helical" evidence="6">
    <location>
        <begin position="119"/>
        <end position="137"/>
    </location>
</feature>
<feature type="transmembrane region" description="Helical" evidence="6">
    <location>
        <begin position="239"/>
        <end position="259"/>
    </location>
</feature>
<keyword evidence="3 6" id="KW-0812">Transmembrane</keyword>
<evidence type="ECO:0000256" key="4">
    <source>
        <dbReference type="ARBA" id="ARBA00022989"/>
    </source>
</evidence>
<sequence length="286" mass="30411">MPARPILLYIIGVAIFCAMDAAMKKLVETNPAVMATFWRYLAATIFAIPFWLRAGRPRVTAEMLPVHLLRGAVLALSAFAFFWSLKSLPLAQAITLAFIAPLLIPPIASVLLKERMQGGSITAGLIGFVGVIVAVGLNPDQWSPDQLLGVGAVLFSALTYAITVVLMRMRAAKDGAAIVSLLGAGIPALVLAGPMLLLVPPEGLLPHGEEWLLVLIAGLTGAVALQLLARAYAMAEAQLLAPFEYSALLWAALYGWIFFAEPVSTRTWAGAIIIGGACLWQARRAA</sequence>
<feature type="domain" description="EamA" evidence="7">
    <location>
        <begin position="6"/>
        <end position="134"/>
    </location>
</feature>
<reference evidence="8 9" key="1">
    <citation type="submission" date="2019-06" db="EMBL/GenBank/DDBJ databases">
        <authorList>
            <person name="Lee I."/>
            <person name="Jang G.I."/>
            <person name="Hwang C.Y."/>
        </authorList>
    </citation>
    <scope>NUCLEOTIDE SEQUENCE [LARGE SCALE GENOMIC DNA]</scope>
    <source>
        <strain evidence="8 9">PAMC 28131</strain>
    </source>
</reference>
<comment type="similarity">
    <text evidence="2">Belongs to the drug/metabolite transporter (DMT) superfamily. 10 TMS drug/metabolite exporter (DME) (TC 2.A.7.3) family.</text>
</comment>
<feature type="transmembrane region" description="Helical" evidence="6">
    <location>
        <begin position="265"/>
        <end position="282"/>
    </location>
</feature>
<dbReference type="Pfam" id="PF00892">
    <property type="entry name" value="EamA"/>
    <property type="match status" value="2"/>
</dbReference>
<comment type="caution">
    <text evidence="8">The sequence shown here is derived from an EMBL/GenBank/DDBJ whole genome shotgun (WGS) entry which is preliminary data.</text>
</comment>
<organism evidence="8 9">
    <name type="scientific">Sandaracinobacter neustonicus</name>
    <dbReference type="NCBI Taxonomy" id="1715348"/>
    <lineage>
        <taxon>Bacteria</taxon>
        <taxon>Pseudomonadati</taxon>
        <taxon>Pseudomonadota</taxon>
        <taxon>Alphaproteobacteria</taxon>
        <taxon>Sphingomonadales</taxon>
        <taxon>Sphingosinicellaceae</taxon>
        <taxon>Sandaracinobacter</taxon>
    </lineage>
</organism>